<reference evidence="2 3" key="1">
    <citation type="submission" date="2014-08" db="EMBL/GenBank/DDBJ databases">
        <authorList>
            <person name="Hassan Y.I."/>
            <person name="Lepp D."/>
            <person name="Zhou T."/>
        </authorList>
    </citation>
    <scope>NUCLEOTIDE SEQUENCE [LARGE SCALE GENOMIC DNA]</scope>
    <source>
        <strain evidence="2 3">IFO13584</strain>
    </source>
</reference>
<feature type="chain" id="PRO_5001826040" description="Lipoprotein" evidence="1">
    <location>
        <begin position="21"/>
        <end position="199"/>
    </location>
</feature>
<organism evidence="2 3">
    <name type="scientific">Devosia riboflavina</name>
    <dbReference type="NCBI Taxonomy" id="46914"/>
    <lineage>
        <taxon>Bacteria</taxon>
        <taxon>Pseudomonadati</taxon>
        <taxon>Pseudomonadota</taxon>
        <taxon>Alphaproteobacteria</taxon>
        <taxon>Hyphomicrobiales</taxon>
        <taxon>Devosiaceae</taxon>
        <taxon>Devosia</taxon>
    </lineage>
</organism>
<dbReference type="PROSITE" id="PS51257">
    <property type="entry name" value="PROKAR_LIPOPROTEIN"/>
    <property type="match status" value="1"/>
</dbReference>
<name>A0A087M655_9HYPH</name>
<evidence type="ECO:0000313" key="2">
    <source>
        <dbReference type="EMBL" id="KFL32358.1"/>
    </source>
</evidence>
<keyword evidence="3" id="KW-1185">Reference proteome</keyword>
<comment type="caution">
    <text evidence="2">The sequence shown here is derived from an EMBL/GenBank/DDBJ whole genome shotgun (WGS) entry which is preliminary data.</text>
</comment>
<proteinExistence type="predicted"/>
<dbReference type="AlphaFoldDB" id="A0A087M655"/>
<sequence>MGFKTIAKLGAMLMLGGSLAGCIDATVDVDVTSETTAKATLTQVMSADFYAMFKMNNAESDNPTEFCSEGDLVENADGSATCTLVEEGTFAELAAMEGEENALFFTPAGPGLVRVALPTAELTGELGSSDDMDAETKQMVEAFFTGHAVTIRISGAEVTETNLERSDDRTSAEIEIPFLDLINGTADLPDELFAVVRAK</sequence>
<dbReference type="OrthoDB" id="7948896at2"/>
<dbReference type="Proteomes" id="UP000028981">
    <property type="component" value="Unassembled WGS sequence"/>
</dbReference>
<evidence type="ECO:0008006" key="4">
    <source>
        <dbReference type="Google" id="ProtNLM"/>
    </source>
</evidence>
<keyword evidence="1" id="KW-0732">Signal</keyword>
<accession>A0A087M655</accession>
<protein>
    <recommendedName>
        <fullName evidence="4">Lipoprotein</fullName>
    </recommendedName>
</protein>
<gene>
    <name evidence="2" type="ORF">JP75_05290</name>
</gene>
<evidence type="ECO:0000256" key="1">
    <source>
        <dbReference type="SAM" id="SignalP"/>
    </source>
</evidence>
<evidence type="ECO:0000313" key="3">
    <source>
        <dbReference type="Proteomes" id="UP000028981"/>
    </source>
</evidence>
<dbReference type="EMBL" id="JQGC01000003">
    <property type="protein sequence ID" value="KFL32358.1"/>
    <property type="molecule type" value="Genomic_DNA"/>
</dbReference>
<feature type="signal peptide" evidence="1">
    <location>
        <begin position="1"/>
        <end position="20"/>
    </location>
</feature>
<dbReference type="RefSeq" id="WP_035080054.1">
    <property type="nucleotide sequence ID" value="NZ_JQGC01000003.1"/>
</dbReference>